<keyword evidence="3" id="KW-1185">Reference proteome</keyword>
<gene>
    <name evidence="2" type="ORF">GCM10007291_22390</name>
</gene>
<protein>
    <submittedName>
        <fullName evidence="2">Uncharacterized protein</fullName>
    </submittedName>
</protein>
<dbReference type="Proteomes" id="UP000658305">
    <property type="component" value="Unassembled WGS sequence"/>
</dbReference>
<accession>A0ABQ3FG65</accession>
<proteinExistence type="predicted"/>
<comment type="caution">
    <text evidence="2">The sequence shown here is derived from an EMBL/GenBank/DDBJ whole genome shotgun (WGS) entry which is preliminary data.</text>
</comment>
<evidence type="ECO:0000256" key="1">
    <source>
        <dbReference type="SAM" id="MobiDB-lite"/>
    </source>
</evidence>
<reference evidence="3" key="1">
    <citation type="journal article" date="2019" name="Int. J. Syst. Evol. Microbiol.">
        <title>The Global Catalogue of Microorganisms (GCM) 10K type strain sequencing project: providing services to taxonomists for standard genome sequencing and annotation.</title>
        <authorList>
            <consortium name="The Broad Institute Genomics Platform"/>
            <consortium name="The Broad Institute Genome Sequencing Center for Infectious Disease"/>
            <person name="Wu L."/>
            <person name="Ma J."/>
        </authorList>
    </citation>
    <scope>NUCLEOTIDE SEQUENCE [LARGE SCALE GENOMIC DNA]</scope>
    <source>
        <strain evidence="3">KCTC 23298</strain>
    </source>
</reference>
<name>A0ABQ3FG65_9RHOB</name>
<sequence length="86" mass="9564">MTFYLFGSHDEKLRLKSFSSSTNGTKGTIRITLETSSMFELGCALEELRNVQKGQREKPKPQPKPKAAKQKVLALPPPPLALPKPE</sequence>
<feature type="compositionally biased region" description="Basic and acidic residues" evidence="1">
    <location>
        <begin position="50"/>
        <end position="60"/>
    </location>
</feature>
<dbReference type="RefSeq" id="WP_189381022.1">
    <property type="nucleotide sequence ID" value="NZ_BMYI01000005.1"/>
</dbReference>
<dbReference type="EMBL" id="BMYI01000005">
    <property type="protein sequence ID" value="GHC22453.1"/>
    <property type="molecule type" value="Genomic_DNA"/>
</dbReference>
<organism evidence="2 3">
    <name type="scientific">Gemmobacter nanjingensis</name>
    <dbReference type="NCBI Taxonomy" id="488454"/>
    <lineage>
        <taxon>Bacteria</taxon>
        <taxon>Pseudomonadati</taxon>
        <taxon>Pseudomonadota</taxon>
        <taxon>Alphaproteobacteria</taxon>
        <taxon>Rhodobacterales</taxon>
        <taxon>Paracoccaceae</taxon>
        <taxon>Gemmobacter</taxon>
    </lineage>
</organism>
<evidence type="ECO:0000313" key="3">
    <source>
        <dbReference type="Proteomes" id="UP000658305"/>
    </source>
</evidence>
<feature type="region of interest" description="Disordered" evidence="1">
    <location>
        <begin position="50"/>
        <end position="86"/>
    </location>
</feature>
<feature type="compositionally biased region" description="Pro residues" evidence="1">
    <location>
        <begin position="75"/>
        <end position="86"/>
    </location>
</feature>
<evidence type="ECO:0000313" key="2">
    <source>
        <dbReference type="EMBL" id="GHC22453.1"/>
    </source>
</evidence>